<keyword evidence="3" id="KW-1185">Reference proteome</keyword>
<dbReference type="AlphaFoldDB" id="A0A327KAX1"/>
<proteinExistence type="predicted"/>
<gene>
    <name evidence="2" type="ORF">CH338_19815</name>
</gene>
<evidence type="ECO:0000313" key="2">
    <source>
        <dbReference type="EMBL" id="RAI35086.1"/>
    </source>
</evidence>
<evidence type="ECO:0000256" key="1">
    <source>
        <dbReference type="SAM" id="Phobius"/>
    </source>
</evidence>
<dbReference type="EMBL" id="NPEU01000276">
    <property type="protein sequence ID" value="RAI35086.1"/>
    <property type="molecule type" value="Genomic_DNA"/>
</dbReference>
<dbReference type="Proteomes" id="UP000248863">
    <property type="component" value="Unassembled WGS sequence"/>
</dbReference>
<evidence type="ECO:0000313" key="3">
    <source>
        <dbReference type="Proteomes" id="UP000248863"/>
    </source>
</evidence>
<keyword evidence="1" id="KW-0812">Transmembrane</keyword>
<accession>A0A327KAX1</accession>
<reference evidence="2 3" key="1">
    <citation type="submission" date="2017-07" db="EMBL/GenBank/DDBJ databases">
        <title>Draft Genome Sequences of Select Purple Nonsulfur Bacteria.</title>
        <authorList>
            <person name="Lasarre B."/>
            <person name="Mckinlay J.B."/>
        </authorList>
    </citation>
    <scope>NUCLEOTIDE SEQUENCE [LARGE SCALE GENOMIC DNA]</scope>
    <source>
        <strain evidence="2 3">DSM 11907</strain>
    </source>
</reference>
<protein>
    <submittedName>
        <fullName evidence="2">Uncharacterized protein</fullName>
    </submittedName>
</protein>
<feature type="non-terminal residue" evidence="2">
    <location>
        <position position="1"/>
    </location>
</feature>
<feature type="transmembrane region" description="Helical" evidence="1">
    <location>
        <begin position="9"/>
        <end position="27"/>
    </location>
</feature>
<dbReference type="RefSeq" id="WP_210207667.1">
    <property type="nucleotide sequence ID" value="NZ_NPEU01000276.1"/>
</dbReference>
<comment type="caution">
    <text evidence="2">The sequence shown here is derived from an EMBL/GenBank/DDBJ whole genome shotgun (WGS) entry which is preliminary data.</text>
</comment>
<keyword evidence="1" id="KW-0472">Membrane</keyword>
<keyword evidence="1" id="KW-1133">Transmembrane helix</keyword>
<name>A0A327KAX1_9BRAD</name>
<sequence>PPESLRRQLSMWCTVTLVSAVVLAIIAPPPDLETILDIIRSRQRQWTEPSRRRRLQMTQCPTLS</sequence>
<organism evidence="2 3">
    <name type="scientific">Rhodoplanes elegans</name>
    <dbReference type="NCBI Taxonomy" id="29408"/>
    <lineage>
        <taxon>Bacteria</taxon>
        <taxon>Pseudomonadati</taxon>
        <taxon>Pseudomonadota</taxon>
        <taxon>Alphaproteobacteria</taxon>
        <taxon>Hyphomicrobiales</taxon>
        <taxon>Nitrobacteraceae</taxon>
        <taxon>Rhodoplanes</taxon>
    </lineage>
</organism>